<reference evidence="1 2" key="1">
    <citation type="submission" date="2017-08" db="EMBL/GenBank/DDBJ databases">
        <title>Infants hospitalized years apart are colonized by the same room-sourced microbial strains.</title>
        <authorList>
            <person name="Brooks B."/>
            <person name="Olm M.R."/>
            <person name="Firek B.A."/>
            <person name="Baker R."/>
            <person name="Thomas B.C."/>
            <person name="Morowitz M.J."/>
            <person name="Banfield J.F."/>
        </authorList>
    </citation>
    <scope>NUCLEOTIDE SEQUENCE [LARGE SCALE GENOMIC DNA]</scope>
    <source>
        <strain evidence="1">S2_005_002_R2_29</strain>
    </source>
</reference>
<sequence>MTMSSSEAKKKVIHRVLEETRYAYKVSCETDHANADYAEYASQQSLTEFRRAFGNPELTYEQLAQILRGASNKERRRQCKTPWAMFMANYLERNGNSNSVHIHH</sequence>
<evidence type="ECO:0000313" key="1">
    <source>
        <dbReference type="EMBL" id="PZQ43257.1"/>
    </source>
</evidence>
<proteinExistence type="predicted"/>
<dbReference type="AlphaFoldDB" id="A0A2W5PFF7"/>
<dbReference type="Proteomes" id="UP000249417">
    <property type="component" value="Unassembled WGS sequence"/>
</dbReference>
<dbReference type="EMBL" id="QFQB01000171">
    <property type="protein sequence ID" value="PZQ43257.1"/>
    <property type="molecule type" value="Genomic_DNA"/>
</dbReference>
<protein>
    <submittedName>
        <fullName evidence="1">Uncharacterized protein</fullName>
    </submittedName>
</protein>
<evidence type="ECO:0000313" key="2">
    <source>
        <dbReference type="Proteomes" id="UP000249417"/>
    </source>
</evidence>
<comment type="caution">
    <text evidence="1">The sequence shown here is derived from an EMBL/GenBank/DDBJ whole genome shotgun (WGS) entry which is preliminary data.</text>
</comment>
<accession>A0A2W5PFF7</accession>
<name>A0A2W5PFF7_9BACT</name>
<gene>
    <name evidence="1" type="ORF">DI551_12475</name>
</gene>
<organism evidence="1 2">
    <name type="scientific">Micavibrio aeruginosavorus</name>
    <dbReference type="NCBI Taxonomy" id="349221"/>
    <lineage>
        <taxon>Bacteria</taxon>
        <taxon>Pseudomonadati</taxon>
        <taxon>Bdellovibrionota</taxon>
        <taxon>Bdellovibrionia</taxon>
        <taxon>Bdellovibrionales</taxon>
        <taxon>Pseudobdellovibrionaceae</taxon>
        <taxon>Micavibrio</taxon>
    </lineage>
</organism>